<dbReference type="EMBL" id="JAYMYQ010000009">
    <property type="protein sequence ID" value="KAK7314135.1"/>
    <property type="molecule type" value="Genomic_DNA"/>
</dbReference>
<evidence type="ECO:0000313" key="1">
    <source>
        <dbReference type="EMBL" id="KAK7314135.1"/>
    </source>
</evidence>
<dbReference type="Proteomes" id="UP001367508">
    <property type="component" value="Unassembled WGS sequence"/>
</dbReference>
<gene>
    <name evidence="1" type="ORF">VNO77_39347</name>
</gene>
<name>A0AAN9PVQ6_CANGL</name>
<keyword evidence="2" id="KW-1185">Reference proteome</keyword>
<reference evidence="1 2" key="1">
    <citation type="submission" date="2024-01" db="EMBL/GenBank/DDBJ databases">
        <title>The genomes of 5 underutilized Papilionoideae crops provide insights into root nodulation and disease resistanc.</title>
        <authorList>
            <person name="Jiang F."/>
        </authorList>
    </citation>
    <scope>NUCLEOTIDE SEQUENCE [LARGE SCALE GENOMIC DNA]</scope>
    <source>
        <strain evidence="1">LVBAO_FW01</strain>
        <tissue evidence="1">Leaves</tissue>
    </source>
</reference>
<sequence length="214" mass="24237">MMLANKGIRYIKELDMANARASFAPFILSLAPVRSAFGASDLLLSLRNVLSYWLIGCCNGDPLKFLNGDEQAKTEALATQEEGTHLLLGLLKKTKLALARYHLVRIPYAQIHSLAAGSMFKIAAIHLDERKLFLLHWEFSHSCYTSRGLELQEATQRRGIKKLNQELSLVVIALPTTTISVFESRSWVFILNPLTYYLMGQQWAISLNWPKPRF</sequence>
<dbReference type="AlphaFoldDB" id="A0AAN9PVQ6"/>
<protein>
    <submittedName>
        <fullName evidence="1">Uncharacterized protein</fullName>
    </submittedName>
</protein>
<comment type="caution">
    <text evidence="1">The sequence shown here is derived from an EMBL/GenBank/DDBJ whole genome shotgun (WGS) entry which is preliminary data.</text>
</comment>
<accession>A0AAN9PVQ6</accession>
<proteinExistence type="predicted"/>
<evidence type="ECO:0000313" key="2">
    <source>
        <dbReference type="Proteomes" id="UP001367508"/>
    </source>
</evidence>
<organism evidence="1 2">
    <name type="scientific">Canavalia gladiata</name>
    <name type="common">Sword bean</name>
    <name type="synonym">Dolichos gladiatus</name>
    <dbReference type="NCBI Taxonomy" id="3824"/>
    <lineage>
        <taxon>Eukaryota</taxon>
        <taxon>Viridiplantae</taxon>
        <taxon>Streptophyta</taxon>
        <taxon>Embryophyta</taxon>
        <taxon>Tracheophyta</taxon>
        <taxon>Spermatophyta</taxon>
        <taxon>Magnoliopsida</taxon>
        <taxon>eudicotyledons</taxon>
        <taxon>Gunneridae</taxon>
        <taxon>Pentapetalae</taxon>
        <taxon>rosids</taxon>
        <taxon>fabids</taxon>
        <taxon>Fabales</taxon>
        <taxon>Fabaceae</taxon>
        <taxon>Papilionoideae</taxon>
        <taxon>50 kb inversion clade</taxon>
        <taxon>NPAAA clade</taxon>
        <taxon>indigoferoid/millettioid clade</taxon>
        <taxon>Phaseoleae</taxon>
        <taxon>Canavalia</taxon>
    </lineage>
</organism>